<evidence type="ECO:0000313" key="2">
    <source>
        <dbReference type="Proteomes" id="UP001162483"/>
    </source>
</evidence>
<proteinExistence type="predicted"/>
<organism evidence="1 2">
    <name type="scientific">Staurois parvus</name>
    <dbReference type="NCBI Taxonomy" id="386267"/>
    <lineage>
        <taxon>Eukaryota</taxon>
        <taxon>Metazoa</taxon>
        <taxon>Chordata</taxon>
        <taxon>Craniata</taxon>
        <taxon>Vertebrata</taxon>
        <taxon>Euteleostomi</taxon>
        <taxon>Amphibia</taxon>
        <taxon>Batrachia</taxon>
        <taxon>Anura</taxon>
        <taxon>Neobatrachia</taxon>
        <taxon>Ranoidea</taxon>
        <taxon>Ranidae</taxon>
        <taxon>Staurois</taxon>
    </lineage>
</organism>
<name>A0ABN9DL25_9NEOB</name>
<accession>A0ABN9DL25</accession>
<dbReference type="Proteomes" id="UP001162483">
    <property type="component" value="Unassembled WGS sequence"/>
</dbReference>
<reference evidence="1" key="1">
    <citation type="submission" date="2023-05" db="EMBL/GenBank/DDBJ databases">
        <authorList>
            <person name="Stuckert A."/>
        </authorList>
    </citation>
    <scope>NUCLEOTIDE SEQUENCE</scope>
</reference>
<sequence length="63" mass="7374">VPFRRFFLHFLSHSQNRKLMEIPPKSEGIPELVKVLLKYFPSIPLLVTTLKFRIFFTSQPGAD</sequence>
<comment type="caution">
    <text evidence="1">The sequence shown here is derived from an EMBL/GenBank/DDBJ whole genome shotgun (WGS) entry which is preliminary data.</text>
</comment>
<evidence type="ECO:0000313" key="1">
    <source>
        <dbReference type="EMBL" id="CAI9573308.1"/>
    </source>
</evidence>
<keyword evidence="2" id="KW-1185">Reference proteome</keyword>
<protein>
    <submittedName>
        <fullName evidence="1">Uncharacterized protein</fullName>
    </submittedName>
</protein>
<dbReference type="EMBL" id="CATNWA010014555">
    <property type="protein sequence ID" value="CAI9573308.1"/>
    <property type="molecule type" value="Genomic_DNA"/>
</dbReference>
<gene>
    <name evidence="1" type="ORF">SPARVUS_LOCUS7658045</name>
</gene>
<feature type="non-terminal residue" evidence="1">
    <location>
        <position position="1"/>
    </location>
</feature>